<comment type="caution">
    <text evidence="1">The sequence shown here is derived from an EMBL/GenBank/DDBJ whole genome shotgun (WGS) entry which is preliminary data.</text>
</comment>
<dbReference type="RefSeq" id="XP_060336827.1">
    <property type="nucleotide sequence ID" value="XM_060483533.1"/>
</dbReference>
<proteinExistence type="predicted"/>
<name>A0AA39NHZ9_ARMTA</name>
<gene>
    <name evidence="1" type="ORF">EV420DRAFT_805699</name>
</gene>
<dbReference type="GeneID" id="85367081"/>
<protein>
    <submittedName>
        <fullName evidence="1">Uncharacterized protein</fullName>
    </submittedName>
</protein>
<evidence type="ECO:0000313" key="1">
    <source>
        <dbReference type="EMBL" id="KAK0466000.1"/>
    </source>
</evidence>
<accession>A0AA39NHZ9</accession>
<reference evidence="1" key="1">
    <citation type="submission" date="2023-06" db="EMBL/GenBank/DDBJ databases">
        <authorList>
            <consortium name="Lawrence Berkeley National Laboratory"/>
            <person name="Ahrendt S."/>
            <person name="Sahu N."/>
            <person name="Indic B."/>
            <person name="Wong-Bajracharya J."/>
            <person name="Merenyi Z."/>
            <person name="Ke H.-M."/>
            <person name="Monk M."/>
            <person name="Kocsube S."/>
            <person name="Drula E."/>
            <person name="Lipzen A."/>
            <person name="Balint B."/>
            <person name="Henrissat B."/>
            <person name="Andreopoulos B."/>
            <person name="Martin F.M."/>
            <person name="Harder C.B."/>
            <person name="Rigling D."/>
            <person name="Ford K.L."/>
            <person name="Foster G.D."/>
            <person name="Pangilinan J."/>
            <person name="Papanicolaou A."/>
            <person name="Barry K."/>
            <person name="LaButti K."/>
            <person name="Viragh M."/>
            <person name="Koriabine M."/>
            <person name="Yan M."/>
            <person name="Riley R."/>
            <person name="Champramary S."/>
            <person name="Plett K.L."/>
            <person name="Tsai I.J."/>
            <person name="Slot J."/>
            <person name="Sipos G."/>
            <person name="Plett J."/>
            <person name="Nagy L.G."/>
            <person name="Grigoriev I.V."/>
        </authorList>
    </citation>
    <scope>NUCLEOTIDE SEQUENCE</scope>
    <source>
        <strain evidence="1">CCBAS 213</strain>
    </source>
</reference>
<sequence>MSVICGAEVFVCSIIYALWVAHTYARSVNVDDAWTPSMKVLFWLCSRISLARKFIRCYEFHMGDFGVIFIEELIMTSNAISFGLE</sequence>
<organism evidence="1 2">
    <name type="scientific">Armillaria tabescens</name>
    <name type="common">Ringless honey mushroom</name>
    <name type="synonym">Agaricus tabescens</name>
    <dbReference type="NCBI Taxonomy" id="1929756"/>
    <lineage>
        <taxon>Eukaryota</taxon>
        <taxon>Fungi</taxon>
        <taxon>Dikarya</taxon>
        <taxon>Basidiomycota</taxon>
        <taxon>Agaricomycotina</taxon>
        <taxon>Agaricomycetes</taxon>
        <taxon>Agaricomycetidae</taxon>
        <taxon>Agaricales</taxon>
        <taxon>Marasmiineae</taxon>
        <taxon>Physalacriaceae</taxon>
        <taxon>Desarmillaria</taxon>
    </lineage>
</organism>
<keyword evidence="2" id="KW-1185">Reference proteome</keyword>
<dbReference type="EMBL" id="JAUEPS010000004">
    <property type="protein sequence ID" value="KAK0466000.1"/>
    <property type="molecule type" value="Genomic_DNA"/>
</dbReference>
<evidence type="ECO:0000313" key="2">
    <source>
        <dbReference type="Proteomes" id="UP001175211"/>
    </source>
</evidence>
<dbReference type="Proteomes" id="UP001175211">
    <property type="component" value="Unassembled WGS sequence"/>
</dbReference>
<dbReference type="AlphaFoldDB" id="A0AA39NHZ9"/>